<feature type="transmembrane region" description="Helical" evidence="1">
    <location>
        <begin position="914"/>
        <end position="933"/>
    </location>
</feature>
<feature type="transmembrane region" description="Helical" evidence="1">
    <location>
        <begin position="525"/>
        <end position="542"/>
    </location>
</feature>
<dbReference type="InterPro" id="IPR001036">
    <property type="entry name" value="Acrflvin-R"/>
</dbReference>
<reference evidence="2" key="1">
    <citation type="submission" date="2022-10" db="EMBL/GenBank/DDBJ databases">
        <authorList>
            <person name="Koch H."/>
        </authorList>
    </citation>
    <scope>NUCLEOTIDE SEQUENCE</scope>
    <source>
        <strain evidence="2">DNF</strain>
    </source>
</reference>
<dbReference type="Pfam" id="PF00873">
    <property type="entry name" value="ACR_tran"/>
    <property type="match status" value="2"/>
</dbReference>
<dbReference type="Gene3D" id="1.20.1640.10">
    <property type="entry name" value="Multidrug efflux transporter AcrB transmembrane domain"/>
    <property type="match status" value="2"/>
</dbReference>
<accession>A0AA86T4K3</accession>
<dbReference type="Proteomes" id="UP001179121">
    <property type="component" value="Chromosome"/>
</dbReference>
<keyword evidence="1" id="KW-0812">Transmembrane</keyword>
<feature type="transmembrane region" description="Helical" evidence="1">
    <location>
        <begin position="455"/>
        <end position="483"/>
    </location>
</feature>
<feature type="transmembrane region" description="Helical" evidence="1">
    <location>
        <begin position="1046"/>
        <end position="1071"/>
    </location>
</feature>
<dbReference type="EMBL" id="OX365700">
    <property type="protein sequence ID" value="CAI4031545.1"/>
    <property type="molecule type" value="Genomic_DNA"/>
</dbReference>
<dbReference type="GO" id="GO:0005886">
    <property type="term" value="C:plasma membrane"/>
    <property type="evidence" value="ECO:0007669"/>
    <property type="project" value="TreeGrafter"/>
</dbReference>
<dbReference type="SUPFAM" id="SSF82693">
    <property type="entry name" value="Multidrug efflux transporter AcrB pore domain, PN1, PN2, PC1 and PC2 subdomains"/>
    <property type="match status" value="2"/>
</dbReference>
<proteinExistence type="predicted"/>
<dbReference type="PANTHER" id="PTHR32063">
    <property type="match status" value="1"/>
</dbReference>
<feature type="transmembrane region" description="Helical" evidence="1">
    <location>
        <begin position="1012"/>
        <end position="1034"/>
    </location>
</feature>
<dbReference type="AlphaFoldDB" id="A0AA86T4K3"/>
<feature type="transmembrane region" description="Helical" evidence="1">
    <location>
        <begin position="357"/>
        <end position="377"/>
    </location>
</feature>
<dbReference type="SUPFAM" id="SSF82866">
    <property type="entry name" value="Multidrug efflux transporter AcrB transmembrane domain"/>
    <property type="match status" value="2"/>
</dbReference>
<protein>
    <submittedName>
        <fullName evidence="2">RND-type permease AcrB</fullName>
    </submittedName>
</protein>
<keyword evidence="1" id="KW-0472">Membrane</keyword>
<dbReference type="Gene3D" id="3.30.70.1430">
    <property type="entry name" value="Multidrug efflux transporter AcrB pore domain"/>
    <property type="match status" value="2"/>
</dbReference>
<dbReference type="GO" id="GO:0042910">
    <property type="term" value="F:xenobiotic transmembrane transporter activity"/>
    <property type="evidence" value="ECO:0007669"/>
    <property type="project" value="TreeGrafter"/>
</dbReference>
<organism evidence="2 3">
    <name type="scientific">Nitrospira tepida</name>
    <dbReference type="NCBI Taxonomy" id="2973512"/>
    <lineage>
        <taxon>Bacteria</taxon>
        <taxon>Pseudomonadati</taxon>
        <taxon>Nitrospirota</taxon>
        <taxon>Nitrospiria</taxon>
        <taxon>Nitrospirales</taxon>
        <taxon>Nitrospiraceae</taxon>
        <taxon>Nitrospira</taxon>
    </lineage>
</organism>
<evidence type="ECO:0000313" key="3">
    <source>
        <dbReference type="Proteomes" id="UP001179121"/>
    </source>
</evidence>
<dbReference type="KEGG" id="nti:DNFV4_01965"/>
<sequence>MLTRSALKNPYAVFALCMIAIVLGAVSYQKMRVDIFPEIKLPTILVTTFYRGLSPAEMEGAITLKLEQRFIEASYIEHIESQSLAGMSYIKVFFQPEYGIDAAQAEITSLAYNVIRLLPPGVFPPSVFKFGASSLPIGLLSISSDRLSQKEIRDLAYYTVRNQIAGIPGIAFGSPLGGQVRQITVFLDQQRLLARGVSPSEVVKAINSQSVIIPSGDIKIGDLDYYVYSNSLIDLVDKINDVPIKVVNGTPVFVRDIGWAADSAAIQTSVVRVNGRESTYIPITRQEGANTLEVADGIKARLAHLTEIPAGTAVKFIYDQSVYIRQAIANLQKEGLLGAFLAGLMIFLFLRSVKAALVVGLAIPLSLTTALVALYLTGQTVNIMTLGGLALVIGTLLDNNIVVQENLHRHLELGKDGRSAAEDSAVELTLPIFVATICILIVYLPIIFFTGIVKYLFVPLALTVAFAMLADYVVSMSVTPVILARLYRAGHQDHGEDNSAQSDWFRHVLTVYEPLLRLGLRFRTLVILGAALALVIVGLFVVPRLHTEFFPKIDAGNFTLLVTAPEGSRIEKTTAIVARIEALIQEEVPKEELEQIISNTGLYFGDAARFAPNTGNHTAFILVNLVTGHAVPTDLYISKIRARLRQDLPGVDVAFQTGGIISDVLNFGLRAPIDIQVRGPKLDLIRPVAEEIRQKVARVPDTEDVRIKQGKAYPELHIDVDRTKAAYYGITQDRVIVDVITGISSNIALSPNYWLDPKTANGYYLLAQYPEQDLKDTQDLLNIPIIGARTPLLPTASLATGASAGATSLALQNTPFAGRQLELSSGFYAQGDERRGPPVLLRDVADLRIKTGPDSVDHYDLSRLINVLVTPVGNDLGRVAKEIESVLAGITLPKDVTVVLRGEVANMRAAFNNFALALPLAVLLIFLVMVGLFRSFIDPLIILVAVPLGWIGTALMLVLTNTSANVESMIGTLMMMGIVVSNSILLVDFANRMARAGLPPQAAVLAAGRQRIRPILMTALATILGLLPLALGYGEGNETMVPLARAVVGGLMVSTVMTLFVVPVMHSLVLAREQRRHEAGTSSSH</sequence>
<feature type="transmembrane region" description="Helical" evidence="1">
    <location>
        <begin position="940"/>
        <end position="958"/>
    </location>
</feature>
<name>A0AA86T4K3_9BACT</name>
<dbReference type="RefSeq" id="WP_289268455.1">
    <property type="nucleotide sequence ID" value="NZ_OX365700.1"/>
</dbReference>
<feature type="transmembrane region" description="Helical" evidence="1">
    <location>
        <begin position="335"/>
        <end position="350"/>
    </location>
</feature>
<keyword evidence="1" id="KW-1133">Transmembrane helix</keyword>
<keyword evidence="3" id="KW-1185">Reference proteome</keyword>
<gene>
    <name evidence="2" type="ORF">DNFV4_01965</name>
</gene>
<dbReference type="SUPFAM" id="SSF82714">
    <property type="entry name" value="Multidrug efflux transporter AcrB TolC docking domain, DN and DC subdomains"/>
    <property type="match status" value="1"/>
</dbReference>
<dbReference type="InterPro" id="IPR027463">
    <property type="entry name" value="AcrB_DN_DC_subdom"/>
</dbReference>
<dbReference type="PANTHER" id="PTHR32063:SF8">
    <property type="entry name" value="CATION EFFLUX PROTEIN"/>
    <property type="match status" value="1"/>
</dbReference>
<dbReference type="Gene3D" id="3.30.2090.10">
    <property type="entry name" value="Multidrug efflux transporter AcrB TolC docking domain, DN and DC subdomains"/>
    <property type="match status" value="2"/>
</dbReference>
<feature type="transmembrane region" description="Helical" evidence="1">
    <location>
        <begin position="424"/>
        <end position="449"/>
    </location>
</feature>
<feature type="transmembrane region" description="Helical" evidence="1">
    <location>
        <begin position="383"/>
        <end position="403"/>
    </location>
</feature>
<evidence type="ECO:0000313" key="2">
    <source>
        <dbReference type="EMBL" id="CAI4031545.1"/>
    </source>
</evidence>
<dbReference type="PRINTS" id="PR00702">
    <property type="entry name" value="ACRIFLAVINRP"/>
</dbReference>
<feature type="transmembrane region" description="Helical" evidence="1">
    <location>
        <begin position="970"/>
        <end position="991"/>
    </location>
</feature>
<evidence type="ECO:0000256" key="1">
    <source>
        <dbReference type="SAM" id="Phobius"/>
    </source>
</evidence>